<protein>
    <submittedName>
        <fullName evidence="2">Uncharacterized protein</fullName>
    </submittedName>
</protein>
<evidence type="ECO:0000256" key="1">
    <source>
        <dbReference type="SAM" id="MobiDB-lite"/>
    </source>
</evidence>
<feature type="region of interest" description="Disordered" evidence="1">
    <location>
        <begin position="1"/>
        <end position="76"/>
    </location>
</feature>
<accession>A0A4Q4MLL7</accession>
<evidence type="ECO:0000313" key="2">
    <source>
        <dbReference type="EMBL" id="RYN53984.1"/>
    </source>
</evidence>
<proteinExistence type="predicted"/>
<feature type="region of interest" description="Disordered" evidence="1">
    <location>
        <begin position="414"/>
        <end position="455"/>
    </location>
</feature>
<sequence>MSLGKRKVHPEDEIAGNGSDQQSPASKRTRTLLDDSLSLDSFTHPSTPSKQSNDRQVEASPGSSSPLYGFPTTPTPQTKVAVTIPKTVSKLTPAFTTPLSTVCGHSIHPAYGDFYAKTICPMCLAEASMNGLQGMQDRINDVGGLVEWQKMQNKYHCKTYEWMPTSGKEKKKKRTAYTDAIGTDVSYRHRKRQLVHLITELEALSEMEAAWEAKQLPENSNVYIEHVRLRKQYSATAALYCYYDTVDNGFLGRIEDDCNYMSRRLGRCWKIASEPGFPDSENIRDTRMEEKKRKALERHTKSFKWETFTKDQRRYIESSKIPKVYETPKTRKTRKTRKSDNTNLLPTRKRRREDAGVSFNEDVYVRTDADVDVLREAAPWLSEDLLGEPASKKPRMGILRTTRLKRSEVSNIITPLDRDPKPTRPHHVIPLNRKDGPVRDVTKSRMGRRRSSYHRGQWAVPEGSELIDTSGYRREFKHHEAIVEGLRKEAVRMDDKDLVEKPGRRSEDTEMKDTPVAEREAMPQSSLSLLPSWSSGGRLLRRFSCHWYLGSFGTPTP</sequence>
<dbReference type="OrthoDB" id="3669832at2759"/>
<evidence type="ECO:0000313" key="3">
    <source>
        <dbReference type="Proteomes" id="UP000292402"/>
    </source>
</evidence>
<organism evidence="2 3">
    <name type="scientific">Alternaria tenuissima</name>
    <dbReference type="NCBI Taxonomy" id="119927"/>
    <lineage>
        <taxon>Eukaryota</taxon>
        <taxon>Fungi</taxon>
        <taxon>Dikarya</taxon>
        <taxon>Ascomycota</taxon>
        <taxon>Pezizomycotina</taxon>
        <taxon>Dothideomycetes</taxon>
        <taxon>Pleosporomycetidae</taxon>
        <taxon>Pleosporales</taxon>
        <taxon>Pleosporineae</taxon>
        <taxon>Pleosporaceae</taxon>
        <taxon>Alternaria</taxon>
        <taxon>Alternaria sect. Alternaria</taxon>
        <taxon>Alternaria alternata complex</taxon>
    </lineage>
</organism>
<dbReference type="AlphaFoldDB" id="A0A4Q4MLL7"/>
<name>A0A4Q4MLL7_9PLEO</name>
<gene>
    <name evidence="2" type="ORF">AA0114_g4044</name>
</gene>
<feature type="compositionally biased region" description="Basic and acidic residues" evidence="1">
    <location>
        <begin position="432"/>
        <end position="443"/>
    </location>
</feature>
<feature type="region of interest" description="Disordered" evidence="1">
    <location>
        <begin position="498"/>
        <end position="523"/>
    </location>
</feature>
<dbReference type="Proteomes" id="UP000292402">
    <property type="component" value="Unassembled WGS sequence"/>
</dbReference>
<comment type="caution">
    <text evidence="2">The sequence shown here is derived from an EMBL/GenBank/DDBJ whole genome shotgun (WGS) entry which is preliminary data.</text>
</comment>
<reference evidence="3" key="1">
    <citation type="journal article" date="2019" name="bioRxiv">
        <title>Genomics, evolutionary history and diagnostics of the Alternaria alternata species group including apple and Asian pear pathotypes.</title>
        <authorList>
            <person name="Armitage A.D."/>
            <person name="Cockerton H.M."/>
            <person name="Sreenivasaprasad S."/>
            <person name="Woodhall J.W."/>
            <person name="Lane C.R."/>
            <person name="Harrison R.J."/>
            <person name="Clarkson J.P."/>
        </authorList>
    </citation>
    <scope>NUCLEOTIDE SEQUENCE [LARGE SCALE GENOMIC DNA]</scope>
    <source>
        <strain evidence="3">FERA 1082</strain>
    </source>
</reference>
<dbReference type="EMBL" id="PDXA01000011">
    <property type="protein sequence ID" value="RYN53984.1"/>
    <property type="molecule type" value="Genomic_DNA"/>
</dbReference>
<feature type="compositionally biased region" description="Basic and acidic residues" evidence="1">
    <location>
        <begin position="498"/>
        <end position="521"/>
    </location>
</feature>